<evidence type="ECO:0008006" key="7">
    <source>
        <dbReference type="Google" id="ProtNLM"/>
    </source>
</evidence>
<dbReference type="InterPro" id="IPR050952">
    <property type="entry name" value="TRIM-NHL_E3_ligases"/>
</dbReference>
<dbReference type="PANTHER" id="PTHR24104">
    <property type="entry name" value="E3 UBIQUITIN-PROTEIN LIGASE NHLRC1-RELATED"/>
    <property type="match status" value="1"/>
</dbReference>
<comment type="caution">
    <text evidence="4">The sequence shown here is derived from an EMBL/GenBank/DDBJ whole genome shotgun (WGS) entry which is preliminary data.</text>
</comment>
<evidence type="ECO:0000256" key="1">
    <source>
        <dbReference type="ARBA" id="ARBA00022737"/>
    </source>
</evidence>
<dbReference type="Proteomes" id="UP000663845">
    <property type="component" value="Unassembled WGS sequence"/>
</dbReference>
<keyword evidence="3" id="KW-0812">Transmembrane</keyword>
<keyword evidence="1" id="KW-0677">Repeat</keyword>
<proteinExistence type="predicted"/>
<accession>A0A814XUN4</accession>
<keyword evidence="3" id="KW-0472">Membrane</keyword>
<evidence type="ECO:0000313" key="5">
    <source>
        <dbReference type="EMBL" id="CAF3804320.1"/>
    </source>
</evidence>
<reference evidence="4" key="1">
    <citation type="submission" date="2021-02" db="EMBL/GenBank/DDBJ databases">
        <authorList>
            <person name="Nowell W R."/>
        </authorList>
    </citation>
    <scope>NUCLEOTIDE SEQUENCE</scope>
</reference>
<keyword evidence="3" id="KW-1133">Transmembrane helix</keyword>
<dbReference type="InterPro" id="IPR011042">
    <property type="entry name" value="6-blade_b-propeller_TolB-like"/>
</dbReference>
<evidence type="ECO:0000313" key="4">
    <source>
        <dbReference type="EMBL" id="CAF1220726.1"/>
    </source>
</evidence>
<evidence type="ECO:0000313" key="6">
    <source>
        <dbReference type="Proteomes" id="UP000663845"/>
    </source>
</evidence>
<dbReference type="InterPro" id="IPR001258">
    <property type="entry name" value="NHL_repeat"/>
</dbReference>
<name>A0A814XUN4_9BILA</name>
<dbReference type="Gene3D" id="2.120.10.30">
    <property type="entry name" value="TolB, C-terminal domain"/>
    <property type="match status" value="2"/>
</dbReference>
<dbReference type="PANTHER" id="PTHR24104:SF25">
    <property type="entry name" value="PROTEIN LIN-41"/>
    <property type="match status" value="1"/>
</dbReference>
<evidence type="ECO:0000256" key="2">
    <source>
        <dbReference type="PROSITE-ProRule" id="PRU00504"/>
    </source>
</evidence>
<dbReference type="Proteomes" id="UP000663844">
    <property type="component" value="Unassembled WGS sequence"/>
</dbReference>
<dbReference type="SUPFAM" id="SSF101898">
    <property type="entry name" value="NHL repeat"/>
    <property type="match status" value="1"/>
</dbReference>
<gene>
    <name evidence="4" type="ORF">JYZ213_LOCUS27987</name>
    <name evidence="5" type="ORF">OXD698_LOCUS18448</name>
</gene>
<feature type="repeat" description="NHL" evidence="2">
    <location>
        <begin position="295"/>
        <end position="326"/>
    </location>
</feature>
<dbReference type="AlphaFoldDB" id="A0A814XUN4"/>
<dbReference type="CDD" id="cd05819">
    <property type="entry name" value="NHL"/>
    <property type="match status" value="1"/>
</dbReference>
<feature type="transmembrane region" description="Helical" evidence="3">
    <location>
        <begin position="382"/>
        <end position="405"/>
    </location>
</feature>
<dbReference type="EMBL" id="CAJNOG010000398">
    <property type="protein sequence ID" value="CAF1220726.1"/>
    <property type="molecule type" value="Genomic_DNA"/>
</dbReference>
<feature type="transmembrane region" description="Helical" evidence="3">
    <location>
        <begin position="6"/>
        <end position="25"/>
    </location>
</feature>
<evidence type="ECO:0000256" key="3">
    <source>
        <dbReference type="SAM" id="Phobius"/>
    </source>
</evidence>
<protein>
    <recommendedName>
        <fullName evidence="7">NHL repeat containing protein-like protein</fullName>
    </recommendedName>
</protein>
<dbReference type="GO" id="GO:0008270">
    <property type="term" value="F:zinc ion binding"/>
    <property type="evidence" value="ECO:0007669"/>
    <property type="project" value="UniProtKB-KW"/>
</dbReference>
<dbReference type="PROSITE" id="PS51125">
    <property type="entry name" value="NHL"/>
    <property type="match status" value="1"/>
</dbReference>
<dbReference type="Pfam" id="PF01436">
    <property type="entry name" value="NHL"/>
    <property type="match status" value="1"/>
</dbReference>
<sequence length="407" mass="44841">MTYQLFIIIVVINAIGFINSTILYVNVSYTAVWAENATTVAGLSNGTAGTTNTTLNSPRGLSISSDDILYIAEWNNYRIVVVNLTSLQVINIIGSGPGTAMYQFDHPYDIMIVNQSLYIYDSWNHRIQEWSRNGTNPSTILTGNFGHGFHEFKDKNNNLYISVYDSHVVLRFAPNSQTAITIAGTGVAGTLSSQLNSPNGIWVDDDLTLYIAEHKNHRISMWKYGSLSGTIVAGTGIAGSSLQQLNEPTDVVLDPYGYMYITEEGNNRIVRWKLGSNSGICIAACTGINGTRMNQLYAPVSIAFDSTGSLYTSDYFNHRVQKFQFLYNANQTTTTTTIATTVQLIATVPTASTLRITTKSTTKITTTKRSLMTSTTNNGQKISASFTLSGTTIMGYYLIFMTLYYNY</sequence>
<organism evidence="4 6">
    <name type="scientific">Adineta steineri</name>
    <dbReference type="NCBI Taxonomy" id="433720"/>
    <lineage>
        <taxon>Eukaryota</taxon>
        <taxon>Metazoa</taxon>
        <taxon>Spiralia</taxon>
        <taxon>Gnathifera</taxon>
        <taxon>Rotifera</taxon>
        <taxon>Eurotatoria</taxon>
        <taxon>Bdelloidea</taxon>
        <taxon>Adinetida</taxon>
        <taxon>Adinetidae</taxon>
        <taxon>Adineta</taxon>
    </lineage>
</organism>
<dbReference type="EMBL" id="CAJOAZ010001364">
    <property type="protein sequence ID" value="CAF3804320.1"/>
    <property type="molecule type" value="Genomic_DNA"/>
</dbReference>